<dbReference type="OrthoDB" id="358887at2157"/>
<dbReference type="PROSITE" id="PS51819">
    <property type="entry name" value="VOC"/>
    <property type="match status" value="1"/>
</dbReference>
<dbReference type="Pfam" id="PF12681">
    <property type="entry name" value="Glyoxalase_2"/>
    <property type="match status" value="1"/>
</dbReference>
<dbReference type="Gene3D" id="3.10.180.10">
    <property type="entry name" value="2,3-Dihydroxybiphenyl 1,2-Dioxygenase, domain 1"/>
    <property type="match status" value="1"/>
</dbReference>
<dbReference type="Proteomes" id="UP000570823">
    <property type="component" value="Unassembled WGS sequence"/>
</dbReference>
<dbReference type="AlphaFoldDB" id="A0A7K4HRL6"/>
<feature type="domain" description="VOC" evidence="1">
    <location>
        <begin position="4"/>
        <end position="123"/>
    </location>
</feature>
<name>A0A7K4HRL6_9EURY</name>
<keyword evidence="3" id="KW-1185">Reference proteome</keyword>
<dbReference type="InterPro" id="IPR037523">
    <property type="entry name" value="VOC_core"/>
</dbReference>
<dbReference type="RefSeq" id="WP_176789074.1">
    <property type="nucleotide sequence ID" value="NZ_JABXWR010000001.1"/>
</dbReference>
<gene>
    <name evidence="2" type="ORF">HWN36_09265</name>
</gene>
<dbReference type="InterPro" id="IPR025870">
    <property type="entry name" value="Glyoxalase-like_dom"/>
</dbReference>
<protein>
    <submittedName>
        <fullName evidence="2">VOC family protein</fullName>
    </submittedName>
</protein>
<evidence type="ECO:0000259" key="1">
    <source>
        <dbReference type="PROSITE" id="PS51819"/>
    </source>
</evidence>
<dbReference type="EMBL" id="JABXWR010000001">
    <property type="protein sequence ID" value="NVO67488.1"/>
    <property type="molecule type" value="Genomic_DNA"/>
</dbReference>
<evidence type="ECO:0000313" key="2">
    <source>
        <dbReference type="EMBL" id="NVO67488.1"/>
    </source>
</evidence>
<organism evidence="2 3">
    <name type="scientific">Methanofollis tationis</name>
    <dbReference type="NCBI Taxonomy" id="81417"/>
    <lineage>
        <taxon>Archaea</taxon>
        <taxon>Methanobacteriati</taxon>
        <taxon>Methanobacteriota</taxon>
        <taxon>Stenosarchaea group</taxon>
        <taxon>Methanomicrobia</taxon>
        <taxon>Methanomicrobiales</taxon>
        <taxon>Methanomicrobiaceae</taxon>
        <taxon>Methanofollis</taxon>
    </lineage>
</organism>
<reference evidence="2 3" key="1">
    <citation type="submission" date="2020-06" db="EMBL/GenBank/DDBJ databases">
        <title>Methanofollis fontis sp. nov., a methanogen isolated from marine sediments near a cold seep at Four-Way Closure Ridge offshore southwestern Taiwan.</title>
        <authorList>
            <person name="Chen S.-C."/>
            <person name="Teng N.-H."/>
            <person name="Lin Y.-S."/>
            <person name="Lai M.-C."/>
            <person name="Chen H.-H."/>
            <person name="Wang C.-C."/>
        </authorList>
    </citation>
    <scope>NUCLEOTIDE SEQUENCE [LARGE SCALE GENOMIC DNA]</scope>
    <source>
        <strain evidence="2 3">DSM 2702</strain>
    </source>
</reference>
<comment type="caution">
    <text evidence="2">The sequence shown here is derived from an EMBL/GenBank/DDBJ whole genome shotgun (WGS) entry which is preliminary data.</text>
</comment>
<evidence type="ECO:0000313" key="3">
    <source>
        <dbReference type="Proteomes" id="UP000570823"/>
    </source>
</evidence>
<dbReference type="InterPro" id="IPR029068">
    <property type="entry name" value="Glyas_Bleomycin-R_OHBP_Dase"/>
</dbReference>
<sequence>MDITFRSTVLFVNNIERSKAFYVDLLGQEVEMDLGANIGFVGGLALWDRTYVNGLLYAGKMPQGEAPAPPMEVYFETAEIEALAGRVAEAGVRLLHPLREQPWAQRAIRFFDPDGHLIEAAEPMPAVVARLAAKGISEAGISERTTLPPQVVSAMLGNECCD</sequence>
<dbReference type="SUPFAM" id="SSF54593">
    <property type="entry name" value="Glyoxalase/Bleomycin resistance protein/Dihydroxybiphenyl dioxygenase"/>
    <property type="match status" value="1"/>
</dbReference>
<accession>A0A7K4HRL6</accession>
<proteinExistence type="predicted"/>